<name>A0A3E0TQ91_9GAMM</name>
<evidence type="ECO:0000256" key="3">
    <source>
        <dbReference type="ARBA" id="ARBA00022692"/>
    </source>
</evidence>
<dbReference type="Pfam" id="PF01943">
    <property type="entry name" value="Polysacc_synt"/>
    <property type="match status" value="1"/>
</dbReference>
<feature type="transmembrane region" description="Helical" evidence="6">
    <location>
        <begin position="69"/>
        <end position="90"/>
    </location>
</feature>
<reference evidence="7 8" key="1">
    <citation type="submission" date="2018-08" db="EMBL/GenBank/DDBJ databases">
        <title>Thalassotalea euphylliae genome.</title>
        <authorList>
            <person name="Summers S."/>
            <person name="Rice S.A."/>
            <person name="Freckelton M.L."/>
            <person name="Nedved B.T."/>
            <person name="Hadfield M.G."/>
        </authorList>
    </citation>
    <scope>NUCLEOTIDE SEQUENCE [LARGE SCALE GENOMIC DNA]</scope>
    <source>
        <strain evidence="7 8">H1</strain>
    </source>
</reference>
<dbReference type="AlphaFoldDB" id="A0A3E0TQ91"/>
<evidence type="ECO:0000256" key="2">
    <source>
        <dbReference type="ARBA" id="ARBA00022475"/>
    </source>
</evidence>
<dbReference type="PANTHER" id="PTHR30250:SF11">
    <property type="entry name" value="O-ANTIGEN TRANSPORTER-RELATED"/>
    <property type="match status" value="1"/>
</dbReference>
<sequence length="397" mass="44345">MFTDMLAKGIPFLLLPVYTIYLKPEQFGNIAIFNVIVEIAIIFVVFGANSFYRVEYFKPERASNLLASLFKNLIITFPAALLLTGIFIAIDINPGSQSDHWLFSAVLIALMQSIVLLVIAEYQCQGKALWVGALNLTSATVTAIVTVLLLNLDFAEESRYWGFFIGAISTALLSLLLIRYQHSSLNVLQSHFSKPALSFGLGILPHALSWWARTGMDRFLIAKFVSVYQVGLYSVAAQISLIIIVFANAANQAFTPKLMQMLAVKHYKESFALCIKIIAIYLLISIAVVVAGNFIFDWFINEKYRQAADLLPYMCLIALCQATVTLLSNFLYFFKHVKALSMITSLTSLLHVGLAYFLVQTYSVKGVIVSSIVTYLISAVIIFCFAWRLLKKELENS</sequence>
<gene>
    <name evidence="7" type="ORF">DXX93_05725</name>
</gene>
<evidence type="ECO:0000313" key="7">
    <source>
        <dbReference type="EMBL" id="REL26125.1"/>
    </source>
</evidence>
<comment type="subcellular location">
    <subcellularLocation>
        <location evidence="1">Cell membrane</location>
        <topology evidence="1">Multi-pass membrane protein</topology>
    </subcellularLocation>
</comment>
<evidence type="ECO:0000256" key="6">
    <source>
        <dbReference type="SAM" id="Phobius"/>
    </source>
</evidence>
<evidence type="ECO:0000313" key="8">
    <source>
        <dbReference type="Proteomes" id="UP000256478"/>
    </source>
</evidence>
<keyword evidence="3 6" id="KW-0812">Transmembrane</keyword>
<dbReference type="Proteomes" id="UP000256478">
    <property type="component" value="Unassembled WGS sequence"/>
</dbReference>
<organism evidence="7 8">
    <name type="scientific">Thalassotalea euphylliae</name>
    <dbReference type="NCBI Taxonomy" id="1655234"/>
    <lineage>
        <taxon>Bacteria</taxon>
        <taxon>Pseudomonadati</taxon>
        <taxon>Pseudomonadota</taxon>
        <taxon>Gammaproteobacteria</taxon>
        <taxon>Alteromonadales</taxon>
        <taxon>Colwelliaceae</taxon>
        <taxon>Thalassotalea</taxon>
    </lineage>
</organism>
<protein>
    <recommendedName>
        <fullName evidence="9">Polysaccharide biosynthesis protein</fullName>
    </recommendedName>
</protein>
<evidence type="ECO:0000256" key="1">
    <source>
        <dbReference type="ARBA" id="ARBA00004651"/>
    </source>
</evidence>
<evidence type="ECO:0000256" key="4">
    <source>
        <dbReference type="ARBA" id="ARBA00022989"/>
    </source>
</evidence>
<dbReference type="GO" id="GO:0005886">
    <property type="term" value="C:plasma membrane"/>
    <property type="evidence" value="ECO:0007669"/>
    <property type="project" value="UniProtKB-SubCell"/>
</dbReference>
<evidence type="ECO:0000256" key="5">
    <source>
        <dbReference type="ARBA" id="ARBA00023136"/>
    </source>
</evidence>
<comment type="caution">
    <text evidence="7">The sequence shown here is derived from an EMBL/GenBank/DDBJ whole genome shotgun (WGS) entry which is preliminary data.</text>
</comment>
<dbReference type="PANTHER" id="PTHR30250">
    <property type="entry name" value="PST FAMILY PREDICTED COLANIC ACID TRANSPORTER"/>
    <property type="match status" value="1"/>
</dbReference>
<dbReference type="InterPro" id="IPR050833">
    <property type="entry name" value="Poly_Biosynth_Transport"/>
</dbReference>
<feature type="transmembrane region" description="Helical" evidence="6">
    <location>
        <begin position="232"/>
        <end position="250"/>
    </location>
</feature>
<feature type="transmembrane region" description="Helical" evidence="6">
    <location>
        <begin position="102"/>
        <end position="122"/>
    </location>
</feature>
<dbReference type="InterPro" id="IPR002797">
    <property type="entry name" value="Polysacc_synth"/>
</dbReference>
<keyword evidence="2" id="KW-1003">Cell membrane</keyword>
<feature type="transmembrane region" description="Helical" evidence="6">
    <location>
        <begin position="27"/>
        <end position="48"/>
    </location>
</feature>
<feature type="transmembrane region" description="Helical" evidence="6">
    <location>
        <begin position="271"/>
        <end position="296"/>
    </location>
</feature>
<feature type="transmembrane region" description="Helical" evidence="6">
    <location>
        <begin position="311"/>
        <end position="332"/>
    </location>
</feature>
<feature type="transmembrane region" description="Helical" evidence="6">
    <location>
        <begin position="339"/>
        <end position="359"/>
    </location>
</feature>
<feature type="transmembrane region" description="Helical" evidence="6">
    <location>
        <begin position="192"/>
        <end position="212"/>
    </location>
</feature>
<feature type="transmembrane region" description="Helical" evidence="6">
    <location>
        <begin position="129"/>
        <end position="149"/>
    </location>
</feature>
<keyword evidence="5 6" id="KW-0472">Membrane</keyword>
<dbReference type="EMBL" id="QUOU01000001">
    <property type="protein sequence ID" value="REL26125.1"/>
    <property type="molecule type" value="Genomic_DNA"/>
</dbReference>
<evidence type="ECO:0008006" key="9">
    <source>
        <dbReference type="Google" id="ProtNLM"/>
    </source>
</evidence>
<keyword evidence="4 6" id="KW-1133">Transmembrane helix</keyword>
<feature type="transmembrane region" description="Helical" evidence="6">
    <location>
        <begin position="161"/>
        <end position="180"/>
    </location>
</feature>
<feature type="transmembrane region" description="Helical" evidence="6">
    <location>
        <begin position="365"/>
        <end position="390"/>
    </location>
</feature>
<accession>A0A3E0TQ91</accession>
<proteinExistence type="predicted"/>